<evidence type="ECO:0000256" key="1">
    <source>
        <dbReference type="SAM" id="MobiDB-lite"/>
    </source>
</evidence>
<organism evidence="2 3">
    <name type="scientific">Rhizophagus irregularis</name>
    <dbReference type="NCBI Taxonomy" id="588596"/>
    <lineage>
        <taxon>Eukaryota</taxon>
        <taxon>Fungi</taxon>
        <taxon>Fungi incertae sedis</taxon>
        <taxon>Mucoromycota</taxon>
        <taxon>Glomeromycotina</taxon>
        <taxon>Glomeromycetes</taxon>
        <taxon>Glomerales</taxon>
        <taxon>Glomeraceae</taxon>
        <taxon>Rhizophagus</taxon>
    </lineage>
</organism>
<evidence type="ECO:0000313" key="3">
    <source>
        <dbReference type="Proteomes" id="UP000234323"/>
    </source>
</evidence>
<proteinExistence type="predicted"/>
<dbReference type="VEuPathDB" id="FungiDB:RhiirFUN_016521"/>
<keyword evidence="3" id="KW-1185">Reference proteome</keyword>
<sequence>MRNILEEEAKEKKKNIITGGYRKWRKKVSYAIWKNEILNTSEKLNDLFMYNFKKEFDWQYTLELISNRINFTVRQCCEKDTRDRSYCIKNLLKDLPTYDVLYKRNVNSITSECCRRCEKNEKETWEHIWICKDNESTIDKIAQESIYKYEISRIWMPHCKEIARLEKIAGIQKQDLKRKRENDEEDDKKITKNAKTNKKYRKNKNITLNKNINLVTRDRMIGSLTEGNSRGYTWDLTPKTFDFKI</sequence>
<feature type="compositionally biased region" description="Basic and acidic residues" evidence="1">
    <location>
        <begin position="176"/>
        <end position="190"/>
    </location>
</feature>
<dbReference type="VEuPathDB" id="FungiDB:RhiirA1_475782"/>
<feature type="region of interest" description="Disordered" evidence="1">
    <location>
        <begin position="176"/>
        <end position="196"/>
    </location>
</feature>
<gene>
    <name evidence="2" type="ORF">RhiirA4_461000</name>
</gene>
<dbReference type="AlphaFoldDB" id="A0A2I1GHT1"/>
<accession>A0A2I1GHT1</accession>
<comment type="caution">
    <text evidence="2">The sequence shown here is derived from an EMBL/GenBank/DDBJ whole genome shotgun (WGS) entry which is preliminary data.</text>
</comment>
<dbReference type="EMBL" id="LLXI01000438">
    <property type="protein sequence ID" value="PKY46186.1"/>
    <property type="molecule type" value="Genomic_DNA"/>
</dbReference>
<protein>
    <submittedName>
        <fullName evidence="2">Uncharacterized protein</fullName>
    </submittedName>
</protein>
<name>A0A2I1GHT1_9GLOM</name>
<reference evidence="2 3" key="1">
    <citation type="submission" date="2015-10" db="EMBL/GenBank/DDBJ databases">
        <title>Genome analyses suggest a sexual origin of heterokaryosis in a supposedly ancient asexual fungus.</title>
        <authorList>
            <person name="Ropars J."/>
            <person name="Sedzielewska K."/>
            <person name="Noel J."/>
            <person name="Charron P."/>
            <person name="Farinelli L."/>
            <person name="Marton T."/>
            <person name="Kruger M."/>
            <person name="Pelin A."/>
            <person name="Brachmann A."/>
            <person name="Corradi N."/>
        </authorList>
    </citation>
    <scope>NUCLEOTIDE SEQUENCE [LARGE SCALE GENOMIC DNA]</scope>
    <source>
        <strain evidence="2 3">A4</strain>
    </source>
</reference>
<evidence type="ECO:0000313" key="2">
    <source>
        <dbReference type="EMBL" id="PKY46186.1"/>
    </source>
</evidence>
<dbReference type="Proteomes" id="UP000234323">
    <property type="component" value="Unassembled WGS sequence"/>
</dbReference>